<evidence type="ECO:0000313" key="1">
    <source>
        <dbReference type="EMBL" id="EOA54010.1"/>
    </source>
</evidence>
<dbReference type="EMBL" id="AQHY01000028">
    <property type="protein sequence ID" value="EOA54010.1"/>
    <property type="molecule type" value="Genomic_DNA"/>
</dbReference>
<protein>
    <submittedName>
        <fullName evidence="1">Uncharacterized protein</fullName>
    </submittedName>
</protein>
<accession>U6RC18</accession>
<keyword evidence="2" id="KW-1185">Reference proteome</keyword>
<dbReference type="STRING" id="1121098.HMPREF1534_02482"/>
<dbReference type="AlphaFoldDB" id="U6RC18"/>
<comment type="caution">
    <text evidence="1">The sequence shown here is derived from an EMBL/GenBank/DDBJ whole genome shotgun (WGS) entry which is preliminary data.</text>
</comment>
<dbReference type="HOGENOM" id="CLU_3022390_0_0_10"/>
<gene>
    <name evidence="1" type="ORF">HMPREF1534_02482</name>
</gene>
<organism evidence="1 2">
    <name type="scientific">Phocaeicola massiliensis B84634 = Timone 84634 = DSM 17679 = JCM 13223</name>
    <dbReference type="NCBI Taxonomy" id="1121098"/>
    <lineage>
        <taxon>Bacteria</taxon>
        <taxon>Pseudomonadati</taxon>
        <taxon>Bacteroidota</taxon>
        <taxon>Bacteroidia</taxon>
        <taxon>Bacteroidales</taxon>
        <taxon>Bacteroidaceae</taxon>
        <taxon>Phocaeicola</taxon>
    </lineage>
</organism>
<reference evidence="1 2" key="1">
    <citation type="submission" date="2013-04" db="EMBL/GenBank/DDBJ databases">
        <title>The Genome Sequence of Bacteroides massiliensis DSM 17679.</title>
        <authorList>
            <consortium name="The Broad Institute Genomics Platform"/>
            <person name="Earl A."/>
            <person name="Ward D."/>
            <person name="Feldgarden M."/>
            <person name="Gevers D."/>
            <person name="Martens E."/>
            <person name="Fenner L."/>
            <person name="Roux V."/>
            <person name="Mallet M.N."/>
            <person name="Raoult D."/>
            <person name="Walker B."/>
            <person name="Young S."/>
            <person name="Zeng Q."/>
            <person name="Gargeya S."/>
            <person name="Fitzgerald M."/>
            <person name="Haas B."/>
            <person name="Abouelleil A."/>
            <person name="Allen A.W."/>
            <person name="Alvarado L."/>
            <person name="Arachchi H.M."/>
            <person name="Berlin A.M."/>
            <person name="Chapman S.B."/>
            <person name="Gainer-Dewar J."/>
            <person name="Goldberg J."/>
            <person name="Griggs A."/>
            <person name="Gujja S."/>
            <person name="Hansen M."/>
            <person name="Howarth C."/>
            <person name="Imamovic A."/>
            <person name="Ireland A."/>
            <person name="Larimer J."/>
            <person name="McCowan C."/>
            <person name="Murphy C."/>
            <person name="Pearson M."/>
            <person name="Poon T.W."/>
            <person name="Priest M."/>
            <person name="Roberts A."/>
            <person name="Saif S."/>
            <person name="Shea T."/>
            <person name="Sisk P."/>
            <person name="Sykes S."/>
            <person name="Wortman J."/>
            <person name="Nusbaum C."/>
            <person name="Birren B."/>
        </authorList>
    </citation>
    <scope>NUCLEOTIDE SEQUENCE [LARGE SCALE GENOMIC DNA]</scope>
    <source>
        <strain evidence="2">B84634 / Timone 84634 / DSM 17679 / JCM 13223</strain>
    </source>
</reference>
<evidence type="ECO:0000313" key="2">
    <source>
        <dbReference type="Proteomes" id="UP000017831"/>
    </source>
</evidence>
<dbReference type="Proteomes" id="UP000017831">
    <property type="component" value="Unassembled WGS sequence"/>
</dbReference>
<sequence>MAKVFWAADYYVLLQWNVRPAVMERTSCCCGTYVLLPWDVIIHRIKSLSLRKENA</sequence>
<proteinExistence type="predicted"/>
<name>U6RC18_9BACT</name>